<dbReference type="EMBL" id="FTMK01000002">
    <property type="protein sequence ID" value="SIP99625.1"/>
    <property type="molecule type" value="Genomic_DNA"/>
</dbReference>
<dbReference type="RefSeq" id="WP_149764157.1">
    <property type="nucleotide sequence ID" value="NZ_FTMK01000002.1"/>
</dbReference>
<gene>
    <name evidence="2" type="ORF">SAMN05421641_102255</name>
</gene>
<organism evidence="2 3">
    <name type="scientific">Paracoccus thiocyanatus</name>
    <dbReference type="NCBI Taxonomy" id="34006"/>
    <lineage>
        <taxon>Bacteria</taxon>
        <taxon>Pseudomonadati</taxon>
        <taxon>Pseudomonadota</taxon>
        <taxon>Alphaproteobacteria</taxon>
        <taxon>Rhodobacterales</taxon>
        <taxon>Paracoccaceae</taxon>
        <taxon>Paracoccus</taxon>
    </lineage>
</organism>
<sequence length="162" mass="17975">MSDSPNRLCRIDIDDSALPPPSPEIEQERRVAVFDLLEDNSFTLPGRDGVEVPPGPYALALAVREKRLVFDIADEAGGKVAEFHLSLGPFRQTVKDYFQICASYFDAVKRLPPAQIEAIDMARRGIHNEGARTLQERLEGKALVDIDTARRLFTLICALIPG</sequence>
<dbReference type="InterPro" id="IPR008321">
    <property type="entry name" value="UCP032146"/>
</dbReference>
<protein>
    <recommendedName>
        <fullName evidence="1">UPF0262 protein SAMN05421641_102255</fullName>
    </recommendedName>
</protein>
<proteinExistence type="inferred from homology"/>
<dbReference type="Pfam" id="PF06793">
    <property type="entry name" value="UPF0262"/>
    <property type="match status" value="1"/>
</dbReference>
<accession>A0A1N6P5N6</accession>
<dbReference type="HAMAP" id="MF_00678">
    <property type="entry name" value="UPF0262"/>
    <property type="match status" value="1"/>
</dbReference>
<dbReference type="OrthoDB" id="9798434at2"/>
<evidence type="ECO:0000256" key="1">
    <source>
        <dbReference type="HAMAP-Rule" id="MF_00678"/>
    </source>
</evidence>
<evidence type="ECO:0000313" key="3">
    <source>
        <dbReference type="Proteomes" id="UP000323956"/>
    </source>
</evidence>
<reference evidence="2 3" key="1">
    <citation type="submission" date="2017-01" db="EMBL/GenBank/DDBJ databases">
        <authorList>
            <person name="Varghese N."/>
            <person name="Submissions S."/>
        </authorList>
    </citation>
    <scope>NUCLEOTIDE SEQUENCE [LARGE SCALE GENOMIC DNA]</scope>
    <source>
        <strain evidence="2 3">ATCC 700171</strain>
    </source>
</reference>
<dbReference type="NCBIfam" id="NF002769">
    <property type="entry name" value="PRK02853.1"/>
    <property type="match status" value="1"/>
</dbReference>
<comment type="similarity">
    <text evidence="1">Belongs to the UPF0262 family.</text>
</comment>
<dbReference type="AlphaFoldDB" id="A0A1N6P5N6"/>
<dbReference type="PIRSF" id="PIRSF032146">
    <property type="entry name" value="UCP032146"/>
    <property type="match status" value="1"/>
</dbReference>
<name>A0A1N6P5N6_9RHOB</name>
<evidence type="ECO:0000313" key="2">
    <source>
        <dbReference type="EMBL" id="SIP99625.1"/>
    </source>
</evidence>
<dbReference type="Proteomes" id="UP000323956">
    <property type="component" value="Unassembled WGS sequence"/>
</dbReference>